<feature type="non-terminal residue" evidence="1">
    <location>
        <position position="1"/>
    </location>
</feature>
<reference evidence="1" key="1">
    <citation type="submission" date="2018-05" db="EMBL/GenBank/DDBJ databases">
        <authorList>
            <person name="Lanie J.A."/>
            <person name="Ng W.-L."/>
            <person name="Kazmierczak K.M."/>
            <person name="Andrzejewski T.M."/>
            <person name="Davidsen T.M."/>
            <person name="Wayne K.J."/>
            <person name="Tettelin H."/>
            <person name="Glass J.I."/>
            <person name="Rusch D."/>
            <person name="Podicherti R."/>
            <person name="Tsui H.-C.T."/>
            <person name="Winkler M.E."/>
        </authorList>
    </citation>
    <scope>NUCLEOTIDE SEQUENCE</scope>
</reference>
<proteinExistence type="predicted"/>
<dbReference type="InterPro" id="IPR036412">
    <property type="entry name" value="HAD-like_sf"/>
</dbReference>
<dbReference type="InterPro" id="IPR023214">
    <property type="entry name" value="HAD_sf"/>
</dbReference>
<dbReference type="EMBL" id="UINC01051648">
    <property type="protein sequence ID" value="SVB66056.1"/>
    <property type="molecule type" value="Genomic_DNA"/>
</dbReference>
<organism evidence="1">
    <name type="scientific">marine metagenome</name>
    <dbReference type="NCBI Taxonomy" id="408172"/>
    <lineage>
        <taxon>unclassified sequences</taxon>
        <taxon>metagenomes</taxon>
        <taxon>ecological metagenomes</taxon>
    </lineage>
</organism>
<sequence length="48" mass="5481">KVLYIDDNEENIEGAKNSGMNAVIYEGLERLIETLEDFEISMTHPIII</sequence>
<gene>
    <name evidence="1" type="ORF">METZ01_LOCUS218910</name>
</gene>
<dbReference type="Gene3D" id="3.40.50.1000">
    <property type="entry name" value="HAD superfamily/HAD-like"/>
    <property type="match status" value="1"/>
</dbReference>
<protein>
    <submittedName>
        <fullName evidence="1">Uncharacterized protein</fullName>
    </submittedName>
</protein>
<evidence type="ECO:0000313" key="1">
    <source>
        <dbReference type="EMBL" id="SVB66056.1"/>
    </source>
</evidence>
<accession>A0A382FSJ0</accession>
<name>A0A382FSJ0_9ZZZZ</name>
<dbReference type="SUPFAM" id="SSF56784">
    <property type="entry name" value="HAD-like"/>
    <property type="match status" value="1"/>
</dbReference>
<dbReference type="AlphaFoldDB" id="A0A382FSJ0"/>